<feature type="transmembrane region" description="Helical" evidence="1">
    <location>
        <begin position="23"/>
        <end position="44"/>
    </location>
</feature>
<evidence type="ECO:0000313" key="3">
    <source>
        <dbReference type="Proteomes" id="UP000645007"/>
    </source>
</evidence>
<keyword evidence="3" id="KW-1185">Reference proteome</keyword>
<gene>
    <name evidence="2" type="ORF">HUK45_04030</name>
</gene>
<keyword evidence="1" id="KW-0472">Membrane</keyword>
<name>A0ABR8ZJM4_9LACO</name>
<comment type="caution">
    <text evidence="2">The sequence shown here is derived from an EMBL/GenBank/DDBJ whole genome shotgun (WGS) entry which is preliminary data.</text>
</comment>
<accession>A0ABR8ZJM4</accession>
<keyword evidence="1" id="KW-0812">Transmembrane</keyword>
<keyword evidence="1" id="KW-1133">Transmembrane helix</keyword>
<dbReference type="RefSeq" id="WP_191911205.1">
    <property type="nucleotide sequence ID" value="NZ_JABUXR010000005.1"/>
</dbReference>
<organism evidence="2 3">
    <name type="scientific">Limosilactobacillus urinaemulieris</name>
    <dbReference type="NCBI Taxonomy" id="2742600"/>
    <lineage>
        <taxon>Bacteria</taxon>
        <taxon>Bacillati</taxon>
        <taxon>Bacillota</taxon>
        <taxon>Bacilli</taxon>
        <taxon>Lactobacillales</taxon>
        <taxon>Lactobacillaceae</taxon>
        <taxon>Limosilactobacillus</taxon>
    </lineage>
</organism>
<sequence>MKLLVTIDRHILAYWNTAPEDRLWAYLASLPVAVLILDAITQLIK</sequence>
<protein>
    <submittedName>
        <fullName evidence="2">Uncharacterized protein</fullName>
    </submittedName>
</protein>
<dbReference type="EMBL" id="JABUXR010000005">
    <property type="protein sequence ID" value="MBD8085422.1"/>
    <property type="molecule type" value="Genomic_DNA"/>
</dbReference>
<dbReference type="Proteomes" id="UP000645007">
    <property type="component" value="Unassembled WGS sequence"/>
</dbReference>
<evidence type="ECO:0000313" key="2">
    <source>
        <dbReference type="EMBL" id="MBD8085422.1"/>
    </source>
</evidence>
<evidence type="ECO:0000256" key="1">
    <source>
        <dbReference type="SAM" id="Phobius"/>
    </source>
</evidence>
<proteinExistence type="predicted"/>
<reference evidence="2 3" key="1">
    <citation type="submission" date="2020-06" db="EMBL/GenBank/DDBJ databases">
        <title>Limosilactobacillus sp. nov.</title>
        <authorList>
            <person name="Ksiezarek M."/>
            <person name="Goncalves Ribeiro T."/>
            <person name="Rocha J."/>
            <person name="Grosso F."/>
            <person name="Peixe L."/>
        </authorList>
    </citation>
    <scope>NUCLEOTIDE SEQUENCE [LARGE SCALE GENOMIC DNA]</scope>
    <source>
        <strain evidence="3">c9Ua_26_M</strain>
    </source>
</reference>